<feature type="compositionally biased region" description="Basic and acidic residues" evidence="1">
    <location>
        <begin position="41"/>
        <end position="51"/>
    </location>
</feature>
<dbReference type="Proteomes" id="UP001140293">
    <property type="component" value="Unassembled WGS sequence"/>
</dbReference>
<feature type="compositionally biased region" description="Basic and acidic residues" evidence="1">
    <location>
        <begin position="9"/>
        <end position="33"/>
    </location>
</feature>
<protein>
    <submittedName>
        <fullName evidence="2">Uncharacterized protein</fullName>
    </submittedName>
</protein>
<reference evidence="2" key="1">
    <citation type="submission" date="2020-07" db="EMBL/GenBank/DDBJ databases">
        <authorList>
            <person name="Pettersson B.M.F."/>
            <person name="Behra P.R.K."/>
            <person name="Ramesh M."/>
            <person name="Das S."/>
            <person name="Dasgupta S."/>
            <person name="Kirsebom L.A."/>
        </authorList>
    </citation>
    <scope>NUCLEOTIDE SEQUENCE</scope>
    <source>
        <strain evidence="2">DSM 44615</strain>
    </source>
</reference>
<evidence type="ECO:0000256" key="1">
    <source>
        <dbReference type="SAM" id="MobiDB-lite"/>
    </source>
</evidence>
<feature type="region of interest" description="Disordered" evidence="1">
    <location>
        <begin position="1"/>
        <end position="51"/>
    </location>
</feature>
<accession>A0A9X2YSF7</accession>
<evidence type="ECO:0000313" key="3">
    <source>
        <dbReference type="Proteomes" id="UP001140293"/>
    </source>
</evidence>
<keyword evidence="3" id="KW-1185">Reference proteome</keyword>
<comment type="caution">
    <text evidence="2">The sequence shown here is derived from an EMBL/GenBank/DDBJ whole genome shotgun (WGS) entry which is preliminary data.</text>
</comment>
<reference evidence="2" key="2">
    <citation type="journal article" date="2022" name="BMC Genomics">
        <title>Comparative genome analysis of mycobacteria focusing on tRNA and non-coding RNA.</title>
        <authorList>
            <person name="Behra P.R.K."/>
            <person name="Pettersson B.M.F."/>
            <person name="Ramesh M."/>
            <person name="Das S."/>
            <person name="Dasgupta S."/>
            <person name="Kirsebom L.A."/>
        </authorList>
    </citation>
    <scope>NUCLEOTIDE SEQUENCE</scope>
    <source>
        <strain evidence="2">DSM 44615</strain>
    </source>
</reference>
<evidence type="ECO:0000313" key="2">
    <source>
        <dbReference type="EMBL" id="MCV7171837.1"/>
    </source>
</evidence>
<name>A0A9X2YSF7_9MYCO</name>
<dbReference type="RefSeq" id="WP_264014011.1">
    <property type="nucleotide sequence ID" value="NZ_JACKSJ010000148.1"/>
</dbReference>
<dbReference type="EMBL" id="JACKSJ010000148">
    <property type="protein sequence ID" value="MCV7171837.1"/>
    <property type="molecule type" value="Genomic_DNA"/>
</dbReference>
<sequence>MTEPNDPSARPKDATEVTDEQREQQELFEHQGEDPSAPGQHESRHQIADEN</sequence>
<gene>
    <name evidence="2" type="ORF">H7I41_18140</name>
</gene>
<organism evidence="2 3">
    <name type="scientific">[Mycobacterium] manitobense</name>
    <dbReference type="NCBI Taxonomy" id="190147"/>
    <lineage>
        <taxon>Bacteria</taxon>
        <taxon>Bacillati</taxon>
        <taxon>Actinomycetota</taxon>
        <taxon>Actinomycetes</taxon>
        <taxon>Mycobacteriales</taxon>
        <taxon>Mycobacteriaceae</taxon>
        <taxon>Mycolicibacterium</taxon>
    </lineage>
</organism>
<proteinExistence type="predicted"/>
<dbReference type="AlphaFoldDB" id="A0A9X2YSF7"/>